<protein>
    <recommendedName>
        <fullName evidence="4">F-box domain-containing protein</fullName>
    </recommendedName>
</protein>
<name>A0A9P6L1P9_9AGAM</name>
<feature type="region of interest" description="Disordered" evidence="1">
    <location>
        <begin position="1"/>
        <end position="27"/>
    </location>
</feature>
<evidence type="ECO:0000256" key="1">
    <source>
        <dbReference type="SAM" id="MobiDB-lite"/>
    </source>
</evidence>
<dbReference type="InterPro" id="IPR032675">
    <property type="entry name" value="LRR_dom_sf"/>
</dbReference>
<organism evidence="2 3">
    <name type="scientific">Thelephora terrestris</name>
    <dbReference type="NCBI Taxonomy" id="56493"/>
    <lineage>
        <taxon>Eukaryota</taxon>
        <taxon>Fungi</taxon>
        <taxon>Dikarya</taxon>
        <taxon>Basidiomycota</taxon>
        <taxon>Agaricomycotina</taxon>
        <taxon>Agaricomycetes</taxon>
        <taxon>Thelephorales</taxon>
        <taxon>Thelephoraceae</taxon>
        <taxon>Thelephora</taxon>
    </lineage>
</organism>
<evidence type="ECO:0000313" key="3">
    <source>
        <dbReference type="Proteomes" id="UP000736335"/>
    </source>
</evidence>
<proteinExistence type="predicted"/>
<reference evidence="2" key="1">
    <citation type="journal article" date="2020" name="Nat. Commun.">
        <title>Large-scale genome sequencing of mycorrhizal fungi provides insights into the early evolution of symbiotic traits.</title>
        <authorList>
            <person name="Miyauchi S."/>
            <person name="Kiss E."/>
            <person name="Kuo A."/>
            <person name="Drula E."/>
            <person name="Kohler A."/>
            <person name="Sanchez-Garcia M."/>
            <person name="Morin E."/>
            <person name="Andreopoulos B."/>
            <person name="Barry K.W."/>
            <person name="Bonito G."/>
            <person name="Buee M."/>
            <person name="Carver A."/>
            <person name="Chen C."/>
            <person name="Cichocki N."/>
            <person name="Clum A."/>
            <person name="Culley D."/>
            <person name="Crous P.W."/>
            <person name="Fauchery L."/>
            <person name="Girlanda M."/>
            <person name="Hayes R.D."/>
            <person name="Keri Z."/>
            <person name="LaButti K."/>
            <person name="Lipzen A."/>
            <person name="Lombard V."/>
            <person name="Magnuson J."/>
            <person name="Maillard F."/>
            <person name="Murat C."/>
            <person name="Nolan M."/>
            <person name="Ohm R.A."/>
            <person name="Pangilinan J."/>
            <person name="Pereira M.F."/>
            <person name="Perotto S."/>
            <person name="Peter M."/>
            <person name="Pfister S."/>
            <person name="Riley R."/>
            <person name="Sitrit Y."/>
            <person name="Stielow J.B."/>
            <person name="Szollosi G."/>
            <person name="Zifcakova L."/>
            <person name="Stursova M."/>
            <person name="Spatafora J.W."/>
            <person name="Tedersoo L."/>
            <person name="Vaario L.M."/>
            <person name="Yamada A."/>
            <person name="Yan M."/>
            <person name="Wang P."/>
            <person name="Xu J."/>
            <person name="Bruns T."/>
            <person name="Baldrian P."/>
            <person name="Vilgalys R."/>
            <person name="Dunand C."/>
            <person name="Henrissat B."/>
            <person name="Grigoriev I.V."/>
            <person name="Hibbett D."/>
            <person name="Nagy L.G."/>
            <person name="Martin F.M."/>
        </authorList>
    </citation>
    <scope>NUCLEOTIDE SEQUENCE</scope>
    <source>
        <strain evidence="2">UH-Tt-Lm1</strain>
    </source>
</reference>
<dbReference type="AlphaFoldDB" id="A0A9P6L1P9"/>
<sequence>MSYDQRTMPPSDDPNSDKLSQQDRPVESNIKSIRAIEQQIREHDSEAAIIQLKRARNSLLNVSKLPPEILGEIFRLNCTLERDFGPLEERSHNFLLVCHHWFEVASRTPEVWSFWGSDLEDWTRRHRLHPTAPLDLVFDGDPDDGLGDSLLNALQDRAARDTIRRVHLSTSSGFLGSILSLLASCDGIRTSSVESVFLWAGEDPLDVSDFLACYRFPKLRRLELRNLTISSWDPITSNISVLTALTLDNSFAPPTITLPQILSILRSNPSLQEVTLAGSSIPDDDDGTSFRVSLAHLRKLDLDGRPRGVFTLLHQLDYPRSMDNLIVRLSDITAGDIPKIIGPSVRDYVQRRRSPGSGLGLELDLCYYGNLSVVVGDPGRADFPPSAAREWMDKHLTIKIFPLGQGAPVRGVIFDLIAYLPREEITHVRIHDELIFAAALSAQLPYLRAIHYMDTCSHYVFRDLDQEEMFPHLQHLRITASWQFRTDGSNWGPFTAFLDHLESFGHRLDKLELDGRYHIDPSVEEKIRGMVGELTMTMTPADERSSVSVFDKSVILVFQTSHQL</sequence>
<gene>
    <name evidence="2" type="ORF">BJ322DRAFT_494618</name>
</gene>
<evidence type="ECO:0000313" key="2">
    <source>
        <dbReference type="EMBL" id="KAF9778342.1"/>
    </source>
</evidence>
<dbReference type="Gene3D" id="3.80.10.10">
    <property type="entry name" value="Ribonuclease Inhibitor"/>
    <property type="match status" value="1"/>
</dbReference>
<accession>A0A9P6L1P9</accession>
<evidence type="ECO:0008006" key="4">
    <source>
        <dbReference type="Google" id="ProtNLM"/>
    </source>
</evidence>
<dbReference type="Proteomes" id="UP000736335">
    <property type="component" value="Unassembled WGS sequence"/>
</dbReference>
<keyword evidence="3" id="KW-1185">Reference proteome</keyword>
<dbReference type="OrthoDB" id="3365698at2759"/>
<dbReference type="SUPFAM" id="SSF52047">
    <property type="entry name" value="RNI-like"/>
    <property type="match status" value="1"/>
</dbReference>
<reference evidence="2" key="2">
    <citation type="submission" date="2020-11" db="EMBL/GenBank/DDBJ databases">
        <authorList>
            <consortium name="DOE Joint Genome Institute"/>
            <person name="Kuo A."/>
            <person name="Miyauchi S."/>
            <person name="Kiss E."/>
            <person name="Drula E."/>
            <person name="Kohler A."/>
            <person name="Sanchez-Garcia M."/>
            <person name="Andreopoulos B."/>
            <person name="Barry K.W."/>
            <person name="Bonito G."/>
            <person name="Buee M."/>
            <person name="Carver A."/>
            <person name="Chen C."/>
            <person name="Cichocki N."/>
            <person name="Clum A."/>
            <person name="Culley D."/>
            <person name="Crous P.W."/>
            <person name="Fauchery L."/>
            <person name="Girlanda M."/>
            <person name="Hayes R."/>
            <person name="Keri Z."/>
            <person name="Labutti K."/>
            <person name="Lipzen A."/>
            <person name="Lombard V."/>
            <person name="Magnuson J."/>
            <person name="Maillard F."/>
            <person name="Morin E."/>
            <person name="Murat C."/>
            <person name="Nolan M."/>
            <person name="Ohm R."/>
            <person name="Pangilinan J."/>
            <person name="Pereira M."/>
            <person name="Perotto S."/>
            <person name="Peter M."/>
            <person name="Riley R."/>
            <person name="Sitrit Y."/>
            <person name="Stielow B."/>
            <person name="Szollosi G."/>
            <person name="Zifcakova L."/>
            <person name="Stursova M."/>
            <person name="Spatafora J.W."/>
            <person name="Tedersoo L."/>
            <person name="Vaario L.-M."/>
            <person name="Yamada A."/>
            <person name="Yan M."/>
            <person name="Wang P."/>
            <person name="Xu J."/>
            <person name="Bruns T."/>
            <person name="Baldrian P."/>
            <person name="Vilgalys R."/>
            <person name="Henrissat B."/>
            <person name="Grigoriev I.V."/>
            <person name="Hibbett D."/>
            <person name="Nagy L.G."/>
            <person name="Martin F.M."/>
        </authorList>
    </citation>
    <scope>NUCLEOTIDE SEQUENCE</scope>
    <source>
        <strain evidence="2">UH-Tt-Lm1</strain>
    </source>
</reference>
<dbReference type="EMBL" id="WIUZ02000023">
    <property type="protein sequence ID" value="KAF9778342.1"/>
    <property type="molecule type" value="Genomic_DNA"/>
</dbReference>
<comment type="caution">
    <text evidence="2">The sequence shown here is derived from an EMBL/GenBank/DDBJ whole genome shotgun (WGS) entry which is preliminary data.</text>
</comment>